<name>A0ABR1HFV0_9HYPO</name>
<evidence type="ECO:0000313" key="4">
    <source>
        <dbReference type="Proteomes" id="UP001498421"/>
    </source>
</evidence>
<gene>
    <name evidence="3" type="ORF">QQZ08_010660</name>
</gene>
<sequence>MTGNTTVTTLLVSAPTATVPLSSPGRLQIPSHQYKGLDPEWRALWNAHGGSMVRAEEVTLDEYRADPAKHSFTYPTYRGPDVLYVQDHQIPVSRPAGEITKLGGWVLGGLKTEAARCRHICNKSAIKVVDVDYRIGPEFKFPTAIYDCWNAVKWVTANAESLNINPESVSFGGLSAGGQMSAVLEHFARDEGVDIKLHLMIVPATDMRYCSPKFKELTPENCPYESAHLFEDLPWGSLGREQWFRSIGLEKTLMSNSEP</sequence>
<feature type="domain" description="Alpha/beta hydrolase fold-3" evidence="2">
    <location>
        <begin position="103"/>
        <end position="215"/>
    </location>
</feature>
<organism evidence="3 4">
    <name type="scientific">Neonectria magnoliae</name>
    <dbReference type="NCBI Taxonomy" id="2732573"/>
    <lineage>
        <taxon>Eukaryota</taxon>
        <taxon>Fungi</taxon>
        <taxon>Dikarya</taxon>
        <taxon>Ascomycota</taxon>
        <taxon>Pezizomycotina</taxon>
        <taxon>Sordariomycetes</taxon>
        <taxon>Hypocreomycetidae</taxon>
        <taxon>Hypocreales</taxon>
        <taxon>Nectriaceae</taxon>
        <taxon>Neonectria</taxon>
    </lineage>
</organism>
<protein>
    <recommendedName>
        <fullName evidence="2">Alpha/beta hydrolase fold-3 domain-containing protein</fullName>
    </recommendedName>
</protein>
<dbReference type="InterPro" id="IPR050300">
    <property type="entry name" value="GDXG_lipolytic_enzyme"/>
</dbReference>
<accession>A0ABR1HFV0</accession>
<dbReference type="Proteomes" id="UP001498421">
    <property type="component" value="Unassembled WGS sequence"/>
</dbReference>
<reference evidence="3 4" key="1">
    <citation type="journal article" date="2025" name="Microbiol. Resour. Announc.">
        <title>Draft genome sequences for Neonectria magnoliae and Neonectria punicea, canker pathogens of Liriodendron tulipifera and Acer saccharum in West Virginia.</title>
        <authorList>
            <person name="Petronek H.M."/>
            <person name="Kasson M.T."/>
            <person name="Metheny A.M."/>
            <person name="Stauder C.M."/>
            <person name="Lovett B."/>
            <person name="Lynch S.C."/>
            <person name="Garnas J.R."/>
            <person name="Kasson L.R."/>
            <person name="Stajich J.E."/>
        </authorList>
    </citation>
    <scope>NUCLEOTIDE SEQUENCE [LARGE SCALE GENOMIC DNA]</scope>
    <source>
        <strain evidence="3 4">NRRL 64651</strain>
    </source>
</reference>
<evidence type="ECO:0000313" key="3">
    <source>
        <dbReference type="EMBL" id="KAK7419827.1"/>
    </source>
</evidence>
<keyword evidence="4" id="KW-1185">Reference proteome</keyword>
<dbReference type="Pfam" id="PF07859">
    <property type="entry name" value="Abhydrolase_3"/>
    <property type="match status" value="1"/>
</dbReference>
<proteinExistence type="predicted"/>
<evidence type="ECO:0000256" key="1">
    <source>
        <dbReference type="ARBA" id="ARBA00022801"/>
    </source>
</evidence>
<dbReference type="InterPro" id="IPR029058">
    <property type="entry name" value="AB_hydrolase_fold"/>
</dbReference>
<dbReference type="SUPFAM" id="SSF53474">
    <property type="entry name" value="alpha/beta-Hydrolases"/>
    <property type="match status" value="1"/>
</dbReference>
<keyword evidence="1" id="KW-0378">Hydrolase</keyword>
<dbReference type="PANTHER" id="PTHR48081:SF8">
    <property type="entry name" value="ALPHA_BETA HYDROLASE FOLD-3 DOMAIN-CONTAINING PROTEIN-RELATED"/>
    <property type="match status" value="1"/>
</dbReference>
<evidence type="ECO:0000259" key="2">
    <source>
        <dbReference type="Pfam" id="PF07859"/>
    </source>
</evidence>
<dbReference type="InterPro" id="IPR013094">
    <property type="entry name" value="AB_hydrolase_3"/>
</dbReference>
<dbReference type="PANTHER" id="PTHR48081">
    <property type="entry name" value="AB HYDROLASE SUPERFAMILY PROTEIN C4A8.06C"/>
    <property type="match status" value="1"/>
</dbReference>
<dbReference type="EMBL" id="JAZAVK010000143">
    <property type="protein sequence ID" value="KAK7419827.1"/>
    <property type="molecule type" value="Genomic_DNA"/>
</dbReference>
<dbReference type="Gene3D" id="3.40.50.1820">
    <property type="entry name" value="alpha/beta hydrolase"/>
    <property type="match status" value="1"/>
</dbReference>
<comment type="caution">
    <text evidence="3">The sequence shown here is derived from an EMBL/GenBank/DDBJ whole genome shotgun (WGS) entry which is preliminary data.</text>
</comment>